<dbReference type="RefSeq" id="WP_002765632.1">
    <property type="nucleotide sequence ID" value="NZ_BJCE01000010.1"/>
</dbReference>
<evidence type="ECO:0000256" key="2">
    <source>
        <dbReference type="ARBA" id="ARBA00022649"/>
    </source>
</evidence>
<comment type="similarity">
    <text evidence="1">Belongs to the HicA mRNA interferase family.</text>
</comment>
<reference evidence="9" key="1">
    <citation type="submission" date="2019-02" db="EMBL/GenBank/DDBJ databases">
        <title>Draft genome sequence of Sphaerospermopsis reniformis NIES-1949.</title>
        <authorList>
            <person name="Yamaguchi H."/>
            <person name="Suzuki S."/>
            <person name="Kawachi M."/>
        </authorList>
    </citation>
    <scope>NUCLEOTIDE SEQUENCE [LARGE SCALE GENOMIC DNA]</scope>
    <source>
        <strain evidence="9">NIES-1949</strain>
    </source>
</reference>
<dbReference type="GO" id="GO:0016787">
    <property type="term" value="F:hydrolase activity"/>
    <property type="evidence" value="ECO:0007669"/>
    <property type="project" value="UniProtKB-KW"/>
</dbReference>
<protein>
    <submittedName>
        <fullName evidence="8">YcfA family protein</fullName>
    </submittedName>
</protein>
<keyword evidence="9" id="KW-1185">Reference proteome</keyword>
<dbReference type="InterPro" id="IPR012933">
    <property type="entry name" value="HicA_mRNA_interferase"/>
</dbReference>
<sequence length="62" mass="7263">MSVKRKDLIKYLEENGYYLLREGGNHSIYTNDLKTIPVKRHRTIDRITANAICKQADLLPKF</sequence>
<gene>
    <name evidence="8" type="ORF">SR1949_05410</name>
</gene>
<dbReference type="InterPro" id="IPR038570">
    <property type="entry name" value="HicA_sf"/>
</dbReference>
<keyword evidence="4" id="KW-0255">Endonuclease</keyword>
<proteinExistence type="inferred from homology"/>
<keyword evidence="7" id="KW-0346">Stress response</keyword>
<evidence type="ECO:0000256" key="6">
    <source>
        <dbReference type="ARBA" id="ARBA00022884"/>
    </source>
</evidence>
<dbReference type="Proteomes" id="UP000300142">
    <property type="component" value="Unassembled WGS sequence"/>
</dbReference>
<evidence type="ECO:0000256" key="1">
    <source>
        <dbReference type="ARBA" id="ARBA00006620"/>
    </source>
</evidence>
<dbReference type="SUPFAM" id="SSF54786">
    <property type="entry name" value="YcfA/nrd intein domain"/>
    <property type="match status" value="1"/>
</dbReference>
<dbReference type="EMBL" id="BJCE01000010">
    <property type="protein sequence ID" value="GCL35446.1"/>
    <property type="molecule type" value="Genomic_DNA"/>
</dbReference>
<keyword evidence="2" id="KW-1277">Toxin-antitoxin system</keyword>
<dbReference type="GO" id="GO:0004519">
    <property type="term" value="F:endonuclease activity"/>
    <property type="evidence" value="ECO:0007669"/>
    <property type="project" value="UniProtKB-KW"/>
</dbReference>
<accession>A0A479ZV31</accession>
<keyword evidence="5" id="KW-0378">Hydrolase</keyword>
<dbReference type="AlphaFoldDB" id="A0A479ZV31"/>
<evidence type="ECO:0000256" key="3">
    <source>
        <dbReference type="ARBA" id="ARBA00022722"/>
    </source>
</evidence>
<name>A0A479ZV31_9CYAN</name>
<keyword evidence="6" id="KW-0694">RNA-binding</keyword>
<comment type="caution">
    <text evidence="8">The sequence shown here is derived from an EMBL/GenBank/DDBJ whole genome shotgun (WGS) entry which is preliminary data.</text>
</comment>
<keyword evidence="3" id="KW-0540">Nuclease</keyword>
<evidence type="ECO:0000256" key="7">
    <source>
        <dbReference type="ARBA" id="ARBA00023016"/>
    </source>
</evidence>
<evidence type="ECO:0000313" key="9">
    <source>
        <dbReference type="Proteomes" id="UP000300142"/>
    </source>
</evidence>
<evidence type="ECO:0000313" key="8">
    <source>
        <dbReference type="EMBL" id="GCL35446.1"/>
    </source>
</evidence>
<organism evidence="8 9">
    <name type="scientific">Sphaerospermopsis reniformis</name>
    <dbReference type="NCBI Taxonomy" id="531300"/>
    <lineage>
        <taxon>Bacteria</taxon>
        <taxon>Bacillati</taxon>
        <taxon>Cyanobacteriota</taxon>
        <taxon>Cyanophyceae</taxon>
        <taxon>Nostocales</taxon>
        <taxon>Aphanizomenonaceae</taxon>
        <taxon>Sphaerospermopsis</taxon>
    </lineage>
</organism>
<dbReference type="Gene3D" id="3.30.920.30">
    <property type="entry name" value="Hypothetical protein"/>
    <property type="match status" value="1"/>
</dbReference>
<dbReference type="Pfam" id="PF07927">
    <property type="entry name" value="HicA_toxin"/>
    <property type="match status" value="1"/>
</dbReference>
<dbReference type="GO" id="GO:0003729">
    <property type="term" value="F:mRNA binding"/>
    <property type="evidence" value="ECO:0007669"/>
    <property type="project" value="InterPro"/>
</dbReference>
<evidence type="ECO:0000256" key="5">
    <source>
        <dbReference type="ARBA" id="ARBA00022801"/>
    </source>
</evidence>
<evidence type="ECO:0000256" key="4">
    <source>
        <dbReference type="ARBA" id="ARBA00022759"/>
    </source>
</evidence>